<gene>
    <name evidence="3" type="ORF">LSTR_LSTR006923</name>
    <name evidence="2" type="ORF">LSTR_LSTR017671</name>
</gene>
<dbReference type="InterPro" id="IPR036397">
    <property type="entry name" value="RNaseH_sf"/>
</dbReference>
<keyword evidence="4" id="KW-1185">Reference proteome</keyword>
<proteinExistence type="predicted"/>
<organism evidence="2 4">
    <name type="scientific">Laodelphax striatellus</name>
    <name type="common">Small brown planthopper</name>
    <name type="synonym">Delphax striatella</name>
    <dbReference type="NCBI Taxonomy" id="195883"/>
    <lineage>
        <taxon>Eukaryota</taxon>
        <taxon>Metazoa</taxon>
        <taxon>Ecdysozoa</taxon>
        <taxon>Arthropoda</taxon>
        <taxon>Hexapoda</taxon>
        <taxon>Insecta</taxon>
        <taxon>Pterygota</taxon>
        <taxon>Neoptera</taxon>
        <taxon>Paraneoptera</taxon>
        <taxon>Hemiptera</taxon>
        <taxon>Auchenorrhyncha</taxon>
        <taxon>Fulgoroidea</taxon>
        <taxon>Delphacidae</taxon>
        <taxon>Criomorphinae</taxon>
        <taxon>Laodelphax</taxon>
    </lineage>
</organism>
<dbReference type="InterPro" id="IPR052709">
    <property type="entry name" value="Transposase-MT_Hybrid"/>
</dbReference>
<dbReference type="EMBL" id="QKKF02018530">
    <property type="protein sequence ID" value="RZF40314.1"/>
    <property type="molecule type" value="Genomic_DNA"/>
</dbReference>
<dbReference type="OrthoDB" id="6613513at2759"/>
<accession>A0A482WT23</accession>
<dbReference type="SMR" id="A0A482WT23"/>
<evidence type="ECO:0000259" key="1">
    <source>
        <dbReference type="Pfam" id="PF17906"/>
    </source>
</evidence>
<dbReference type="Pfam" id="PF17906">
    <property type="entry name" value="HTH_48"/>
    <property type="match status" value="1"/>
</dbReference>
<dbReference type="PANTHER" id="PTHR46060:SF1">
    <property type="entry name" value="MARINER MOS1 TRANSPOSASE-LIKE PROTEIN"/>
    <property type="match status" value="1"/>
</dbReference>
<dbReference type="InParanoid" id="A0A482WT23"/>
<dbReference type="Gene3D" id="1.10.10.1450">
    <property type="match status" value="1"/>
</dbReference>
<reference evidence="2 4" key="1">
    <citation type="journal article" date="2017" name="Gigascience">
        <title>Genome sequence of the small brown planthopper, Laodelphax striatellus.</title>
        <authorList>
            <person name="Zhu J."/>
            <person name="Jiang F."/>
            <person name="Wang X."/>
            <person name="Yang P."/>
            <person name="Bao Y."/>
            <person name="Zhao W."/>
            <person name="Wang W."/>
            <person name="Lu H."/>
            <person name="Wang Q."/>
            <person name="Cui N."/>
            <person name="Li J."/>
            <person name="Chen X."/>
            <person name="Luo L."/>
            <person name="Yu J."/>
            <person name="Kang L."/>
            <person name="Cui F."/>
        </authorList>
    </citation>
    <scope>NUCLEOTIDE SEQUENCE [LARGE SCALE GENOMIC DNA]</scope>
    <source>
        <strain evidence="2">Lst14</strain>
        <tissue evidence="2">Whole body</tissue>
    </source>
</reference>
<sequence length="343" mass="39668">MSLKKATRMEQRCVIKFCYRMNYSLKETTKLMSEAYGDDRISYKTINAWYKMFKSGRETCNNLEKSGAPKTATTAEVIEAISETISQDPVLGPQDLALMLSISRSSAHRILQVDLAMMFVCSHWVPSVLSDEIRSLRLNLSQRLREEFESLGEPFLSKVLVAGETWMYCWEERQASVPSTPVRPRSRTLKYKNIAKVPVIVFFDADSVIDVRHCEVNMVLTSTDYESMLNDLTVNYSHKKWRYFYDISRCFAETTFNNNFSDLNLIRLPCPPNSHDLTPFGFFLRPKIKNFMLKANFDTKDSAVTGLTNALQQVPNAEFKMAMFEWKNRWERCIASKGDYLID</sequence>
<dbReference type="EMBL" id="QKKF02026907">
    <property type="protein sequence ID" value="RZF36150.1"/>
    <property type="molecule type" value="Genomic_DNA"/>
</dbReference>
<dbReference type="PANTHER" id="PTHR46060">
    <property type="entry name" value="MARINER MOS1 TRANSPOSASE-LIKE PROTEIN"/>
    <property type="match status" value="1"/>
</dbReference>
<dbReference type="GO" id="GO:0003676">
    <property type="term" value="F:nucleic acid binding"/>
    <property type="evidence" value="ECO:0007669"/>
    <property type="project" value="InterPro"/>
</dbReference>
<reference evidence="2" key="2">
    <citation type="submission" date="2019-02" db="EMBL/GenBank/DDBJ databases">
        <authorList>
            <person name="Zhu J."/>
            <person name="Jiang F."/>
            <person name="Wang X."/>
            <person name="Yang P."/>
            <person name="Bao Y."/>
            <person name="Zhao W."/>
            <person name="Wang W."/>
            <person name="Lu H."/>
            <person name="Wang Q."/>
            <person name="Cui N."/>
            <person name="Li J."/>
            <person name="Chen X."/>
            <person name="Luo L."/>
            <person name="Yu J."/>
            <person name="Kang L."/>
            <person name="Cui F."/>
        </authorList>
    </citation>
    <scope>NUCLEOTIDE SEQUENCE</scope>
    <source>
        <strain evidence="2">Lst14</strain>
        <tissue evidence="2">Whole body</tissue>
    </source>
</reference>
<evidence type="ECO:0000313" key="4">
    <source>
        <dbReference type="Proteomes" id="UP000291343"/>
    </source>
</evidence>
<dbReference type="InterPro" id="IPR041426">
    <property type="entry name" value="Mos1_HTH"/>
</dbReference>
<name>A0A482WT23_LAOST</name>
<protein>
    <recommendedName>
        <fullName evidence="1">Mos1 transposase HTH domain-containing protein</fullName>
    </recommendedName>
</protein>
<dbReference type="Proteomes" id="UP000291343">
    <property type="component" value="Unassembled WGS sequence"/>
</dbReference>
<dbReference type="AlphaFoldDB" id="A0A482WT23"/>
<evidence type="ECO:0000313" key="2">
    <source>
        <dbReference type="EMBL" id="RZF36150.1"/>
    </source>
</evidence>
<feature type="domain" description="Mos1 transposase HTH" evidence="1">
    <location>
        <begin position="12"/>
        <end position="56"/>
    </location>
</feature>
<dbReference type="Gene3D" id="3.30.420.10">
    <property type="entry name" value="Ribonuclease H-like superfamily/Ribonuclease H"/>
    <property type="match status" value="1"/>
</dbReference>
<evidence type="ECO:0000313" key="3">
    <source>
        <dbReference type="EMBL" id="RZF40314.1"/>
    </source>
</evidence>
<comment type="caution">
    <text evidence="2">The sequence shown here is derived from an EMBL/GenBank/DDBJ whole genome shotgun (WGS) entry which is preliminary data.</text>
</comment>
<dbReference type="STRING" id="195883.A0A482WT23"/>